<dbReference type="OrthoDB" id="8678477at2"/>
<proteinExistence type="inferred from homology"/>
<dbReference type="InterPro" id="IPR005064">
    <property type="entry name" value="BUG"/>
</dbReference>
<evidence type="ECO:0000313" key="3">
    <source>
        <dbReference type="EMBL" id="AMR80540.1"/>
    </source>
</evidence>
<dbReference type="STRING" id="1796606.A2G96_22100"/>
<name>A0A142JR28_9BURK</name>
<dbReference type="Pfam" id="PF03401">
    <property type="entry name" value="TctC"/>
    <property type="match status" value="1"/>
</dbReference>
<accession>A0A142JR28</accession>
<dbReference type="CDD" id="cd07012">
    <property type="entry name" value="PBP2_Bug_TTT"/>
    <property type="match status" value="1"/>
</dbReference>
<evidence type="ECO:0000313" key="4">
    <source>
        <dbReference type="Proteomes" id="UP000075238"/>
    </source>
</evidence>
<feature type="signal peptide" evidence="2">
    <location>
        <begin position="1"/>
        <end position="27"/>
    </location>
</feature>
<dbReference type="InterPro" id="IPR042100">
    <property type="entry name" value="Bug_dom1"/>
</dbReference>
<dbReference type="PANTHER" id="PTHR42928:SF5">
    <property type="entry name" value="BLR1237 PROTEIN"/>
    <property type="match status" value="1"/>
</dbReference>
<dbReference type="RefSeq" id="WP_062802375.1">
    <property type="nucleotide sequence ID" value="NZ_CP014845.1"/>
</dbReference>
<dbReference type="AlphaFoldDB" id="A0A142JR28"/>
<dbReference type="KEGG" id="cnan:A2G96_22100"/>
<dbReference type="Gene3D" id="3.40.190.10">
    <property type="entry name" value="Periplasmic binding protein-like II"/>
    <property type="match status" value="1"/>
</dbReference>
<evidence type="ECO:0000256" key="2">
    <source>
        <dbReference type="SAM" id="SignalP"/>
    </source>
</evidence>
<feature type="chain" id="PRO_5007498278" evidence="2">
    <location>
        <begin position="28"/>
        <end position="328"/>
    </location>
</feature>
<organism evidence="3 4">
    <name type="scientific">Cupriavidus nantongensis</name>
    <dbReference type="NCBI Taxonomy" id="1796606"/>
    <lineage>
        <taxon>Bacteria</taxon>
        <taxon>Pseudomonadati</taxon>
        <taxon>Pseudomonadota</taxon>
        <taxon>Betaproteobacteria</taxon>
        <taxon>Burkholderiales</taxon>
        <taxon>Burkholderiaceae</taxon>
        <taxon>Cupriavidus</taxon>
    </lineage>
</organism>
<dbReference type="PANTHER" id="PTHR42928">
    <property type="entry name" value="TRICARBOXYLATE-BINDING PROTEIN"/>
    <property type="match status" value="1"/>
</dbReference>
<dbReference type="EMBL" id="CP014845">
    <property type="protein sequence ID" value="AMR80540.1"/>
    <property type="molecule type" value="Genomic_DNA"/>
</dbReference>
<gene>
    <name evidence="3" type="ORF">A2G96_22100</name>
</gene>
<keyword evidence="4" id="KW-1185">Reference proteome</keyword>
<evidence type="ECO:0000256" key="1">
    <source>
        <dbReference type="ARBA" id="ARBA00006987"/>
    </source>
</evidence>
<dbReference type="SUPFAM" id="SSF53850">
    <property type="entry name" value="Periplasmic binding protein-like II"/>
    <property type="match status" value="1"/>
</dbReference>
<keyword evidence="2" id="KW-0732">Signal</keyword>
<dbReference type="Gene3D" id="3.40.190.150">
    <property type="entry name" value="Bordetella uptake gene, domain 1"/>
    <property type="match status" value="1"/>
</dbReference>
<reference evidence="3 4" key="1">
    <citation type="submission" date="2016-03" db="EMBL/GenBank/DDBJ databases">
        <title>Complete genome sequence of a novel chlorpyrifos degrading bacterium, Cupriavidus nantongensis sp. X1.</title>
        <authorList>
            <person name="Fang L."/>
        </authorList>
    </citation>
    <scope>NUCLEOTIDE SEQUENCE [LARGE SCALE GENOMIC DNA]</scope>
    <source>
        <strain evidence="3 4">X1</strain>
    </source>
</reference>
<comment type="similarity">
    <text evidence="1">Belongs to the UPF0065 (bug) family.</text>
</comment>
<dbReference type="Proteomes" id="UP000075238">
    <property type="component" value="Chromosome 2"/>
</dbReference>
<sequence>MANSARRTTLGILLVSAGLICSLPTLAQTSAWPDKPVRLVVPYSAGGTTDFAARLIAQKLTKLTGKSFFVENKTGGSGTIATQEVVRSAPDGSTLLVTDTTYAMLPLVFAKLPWDHMKDLVHITELIETPVMLTVPERSPFKTVAELVAFAKANPGKLNFGSGGPGSSTHLGAELFKSVAGVSITHIPYRGAGAAAADLLAGQIDMLVAATPTSIAQVKGGRVRALAVSGSERIPALPAVPTFAEAGLPDYKGVSWFGLATPRGTSPAIVAKLHDLVATAMRDPEVQRTFAQQGAVYRPMSVEAFGRFVNQEIVIWAQVGEKAGVKPE</sequence>
<dbReference type="PIRSF" id="PIRSF017082">
    <property type="entry name" value="YflP"/>
    <property type="match status" value="1"/>
</dbReference>
<protein>
    <submittedName>
        <fullName evidence="3">ABC transporter substrate-binding protein</fullName>
    </submittedName>
</protein>